<name>A0A2W4ZJL9_9BACT</name>
<dbReference type="AlphaFoldDB" id="A0A2W4ZJL9"/>
<dbReference type="InterPro" id="IPR020889">
    <property type="entry name" value="LipoPS_assembly_LptD"/>
</dbReference>
<reference evidence="3 4" key="1">
    <citation type="submission" date="2017-08" db="EMBL/GenBank/DDBJ databases">
        <title>Infants hospitalized years apart are colonized by the same room-sourced microbial strains.</title>
        <authorList>
            <person name="Brooks B."/>
            <person name="Olm M.R."/>
            <person name="Firek B.A."/>
            <person name="Baker R."/>
            <person name="Thomas B.C."/>
            <person name="Morowitz M.J."/>
            <person name="Banfield J.F."/>
        </authorList>
    </citation>
    <scope>NUCLEOTIDE SEQUENCE [LARGE SCALE GENOMIC DNA]</scope>
    <source>
        <strain evidence="3">S2_018_000_R2_104</strain>
    </source>
</reference>
<proteinExistence type="inferred from homology"/>
<gene>
    <name evidence="3" type="ORF">DI626_10050</name>
</gene>
<organism evidence="3 4">
    <name type="scientific">Micavibrio aeruginosavorus</name>
    <dbReference type="NCBI Taxonomy" id="349221"/>
    <lineage>
        <taxon>Bacteria</taxon>
        <taxon>Pseudomonadati</taxon>
        <taxon>Bdellovibrionota</taxon>
        <taxon>Bdellovibrionia</taxon>
        <taxon>Bdellovibrionales</taxon>
        <taxon>Pseudobdellovibrionaceae</taxon>
        <taxon>Micavibrio</taxon>
    </lineage>
</organism>
<feature type="domain" description="LptD C-terminal" evidence="2">
    <location>
        <begin position="244"/>
        <end position="611"/>
    </location>
</feature>
<feature type="region of interest" description="Disordered" evidence="1">
    <location>
        <begin position="680"/>
        <end position="701"/>
    </location>
</feature>
<evidence type="ECO:0000313" key="3">
    <source>
        <dbReference type="EMBL" id="PZO82594.1"/>
    </source>
</evidence>
<dbReference type="HAMAP" id="MF_01411">
    <property type="entry name" value="LPS_assembly_LptD"/>
    <property type="match status" value="1"/>
</dbReference>
<protein>
    <submittedName>
        <fullName evidence="3">LPS-assembly protein LptD</fullName>
    </submittedName>
</protein>
<dbReference type="InterPro" id="IPR050218">
    <property type="entry name" value="LptD"/>
</dbReference>
<dbReference type="GO" id="GO:1990351">
    <property type="term" value="C:transporter complex"/>
    <property type="evidence" value="ECO:0007669"/>
    <property type="project" value="TreeGrafter"/>
</dbReference>
<dbReference type="Proteomes" id="UP000249557">
    <property type="component" value="Unassembled WGS sequence"/>
</dbReference>
<comment type="caution">
    <text evidence="3">The sequence shown here is derived from an EMBL/GenBank/DDBJ whole genome shotgun (WGS) entry which is preliminary data.</text>
</comment>
<dbReference type="GO" id="GO:0015920">
    <property type="term" value="P:lipopolysaccharide transport"/>
    <property type="evidence" value="ECO:0007669"/>
    <property type="project" value="InterPro"/>
</dbReference>
<dbReference type="PANTHER" id="PTHR30189:SF1">
    <property type="entry name" value="LPS-ASSEMBLY PROTEIN LPTD"/>
    <property type="match status" value="1"/>
</dbReference>
<dbReference type="Pfam" id="PF04453">
    <property type="entry name" value="LptD"/>
    <property type="match status" value="1"/>
</dbReference>
<dbReference type="GO" id="GO:0009279">
    <property type="term" value="C:cell outer membrane"/>
    <property type="evidence" value="ECO:0007669"/>
    <property type="project" value="InterPro"/>
</dbReference>
<evidence type="ECO:0000256" key="1">
    <source>
        <dbReference type="SAM" id="MobiDB-lite"/>
    </source>
</evidence>
<feature type="compositionally biased region" description="Acidic residues" evidence="1">
    <location>
        <begin position="684"/>
        <end position="695"/>
    </location>
</feature>
<dbReference type="PANTHER" id="PTHR30189">
    <property type="entry name" value="LPS-ASSEMBLY PROTEIN"/>
    <property type="match status" value="1"/>
</dbReference>
<dbReference type="InterPro" id="IPR007543">
    <property type="entry name" value="LptD_C"/>
</dbReference>
<dbReference type="GO" id="GO:0043165">
    <property type="term" value="P:Gram-negative-bacterium-type cell outer membrane assembly"/>
    <property type="evidence" value="ECO:0007669"/>
    <property type="project" value="InterPro"/>
</dbReference>
<sequence>MVIASGNVELVQNGRIVKADKIAYNLGTDKVRATGNVVLTEVDGTTYFADDVELTQDMKNGFVEGLQILLADGSRFAASEGTRTEGTKIILKQASYTPCEPCKEDPSRPPVWQLRAKEVTHDKTDKMISYRNAWFEFAGVPLLYTPYFAHPDGTEKQKSGFLPPSAGLDSELGANYQQKYYWAVAPDKDVTVGALVATDVNPVGMAEYRQRFENAEIMVGGSATYSDRTDSVAGQSRYVDDEARGHFYGEGLWNMDEKWRSGFKAEVASDDQYMRQYNFSSDDVLENEIYVERFDDRDYFVTRAMGFQDIRVSDRRMDQPMILPETYASFYGSPNGMLGGRWDAEISALGLMRDGNGQDMTRGSLDLGWERRFITGFGLVNKLDLNARGDIYNIQDRDDLLPQSEHDNNVTRGFAQANWETSYPFAKRFESAQMVVAPVVSFTAGTNIDYDADEIPNEDSQDITLDALNLFEPNRFPGYDRIEDRNRVTYGMRTGLYGDNGYRGEVFLGQSRRLEASDNPFQEGSGLSDKKSDYVGQISAYLGENFDLDYRFQLENDNFSSQRHELDSHLHWDRLNLGLSYFYANALEGTDLDQKREQIQPSMRFRFYEDWYALGAVTYDFGEFEGLRHAYYGIEYEGQCLTFSGIVQRSLTDERTGDSSSELLFRIGLKNLGEFQTSGIGLDGGDDSSSEDDDYTYSNDL</sequence>
<evidence type="ECO:0000313" key="4">
    <source>
        <dbReference type="Proteomes" id="UP000249557"/>
    </source>
</evidence>
<dbReference type="EMBL" id="QFNK01000259">
    <property type="protein sequence ID" value="PZO82594.1"/>
    <property type="molecule type" value="Genomic_DNA"/>
</dbReference>
<evidence type="ECO:0000259" key="2">
    <source>
        <dbReference type="Pfam" id="PF04453"/>
    </source>
</evidence>
<accession>A0A2W4ZJL9</accession>